<accession>A0A4Q1D1I6</accession>
<dbReference type="EMBL" id="SDHZ01000005">
    <property type="protein sequence ID" value="RXK80961.1"/>
    <property type="molecule type" value="Genomic_DNA"/>
</dbReference>
<gene>
    <name evidence="3" type="ORF">ESB13_22675</name>
</gene>
<keyword evidence="1" id="KW-1133">Transmembrane helix</keyword>
<dbReference type="PANTHER" id="PTHR43646:SF3">
    <property type="entry name" value="SLR1566 PROTEIN"/>
    <property type="match status" value="1"/>
</dbReference>
<keyword evidence="3" id="KW-0808">Transferase</keyword>
<organism evidence="3 4">
    <name type="scientific">Filimonas effusa</name>
    <dbReference type="NCBI Taxonomy" id="2508721"/>
    <lineage>
        <taxon>Bacteria</taxon>
        <taxon>Pseudomonadati</taxon>
        <taxon>Bacteroidota</taxon>
        <taxon>Chitinophagia</taxon>
        <taxon>Chitinophagales</taxon>
        <taxon>Chitinophagaceae</taxon>
        <taxon>Filimonas</taxon>
    </lineage>
</organism>
<dbReference type="SUPFAM" id="SSF53448">
    <property type="entry name" value="Nucleotide-diphospho-sugar transferases"/>
    <property type="match status" value="1"/>
</dbReference>
<dbReference type="Pfam" id="PF00535">
    <property type="entry name" value="Glycos_transf_2"/>
    <property type="match status" value="1"/>
</dbReference>
<evidence type="ECO:0000313" key="4">
    <source>
        <dbReference type="Proteomes" id="UP000290545"/>
    </source>
</evidence>
<keyword evidence="4" id="KW-1185">Reference proteome</keyword>
<keyword evidence="1" id="KW-0472">Membrane</keyword>
<proteinExistence type="predicted"/>
<sequence length="379" mass="43072">MIFLIIACIITLSWIIVSLYLLINARTIQSIKQILPVEPRRAPSVDIIIAVRNEEADLANALQSLCRLSYPNYRILIVNDRSTDNTGNILTQFAAHDPRITVHTITTLPAGWLGKNHALYTGAGRSQADWILFTDADVIYHPETLSRAMNFVLTRGIDNVAVLPEITSRSGLFKAINASFRMILETKLRPWKARDKQSKASIGIGAFSLLRRSAYISTGTHERIRLRPDDDLKLAEQVKHGGYKQDVLYGEEMLSLEWYTSVKQFIDGLMKNMFSAFNYNLPWAMLNALAVLLVMVLPVPVLLLSGQWYYMIMAAAILGAQWMAFTFHPGLKARWWYALAIPYAGFIIAYIVARSAWLNTKYKGIYWRDSFYSLDELKK</sequence>
<dbReference type="CDD" id="cd00761">
    <property type="entry name" value="Glyco_tranf_GTA_type"/>
    <property type="match status" value="1"/>
</dbReference>
<evidence type="ECO:0000256" key="1">
    <source>
        <dbReference type="SAM" id="Phobius"/>
    </source>
</evidence>
<dbReference type="InterPro" id="IPR001173">
    <property type="entry name" value="Glyco_trans_2-like"/>
</dbReference>
<dbReference type="InterPro" id="IPR029044">
    <property type="entry name" value="Nucleotide-diphossugar_trans"/>
</dbReference>
<evidence type="ECO:0000259" key="2">
    <source>
        <dbReference type="Pfam" id="PF00535"/>
    </source>
</evidence>
<feature type="transmembrane region" description="Helical" evidence="1">
    <location>
        <begin position="281"/>
        <end position="301"/>
    </location>
</feature>
<dbReference type="PANTHER" id="PTHR43646">
    <property type="entry name" value="GLYCOSYLTRANSFERASE"/>
    <property type="match status" value="1"/>
</dbReference>
<protein>
    <submittedName>
        <fullName evidence="3">Glycosyltransferase</fullName>
    </submittedName>
</protein>
<keyword evidence="1" id="KW-0812">Transmembrane</keyword>
<name>A0A4Q1D1I6_9BACT</name>
<dbReference type="RefSeq" id="WP_129006175.1">
    <property type="nucleotide sequence ID" value="NZ_SDHZ01000005.1"/>
</dbReference>
<dbReference type="Proteomes" id="UP000290545">
    <property type="component" value="Unassembled WGS sequence"/>
</dbReference>
<reference evidence="3 4" key="1">
    <citation type="submission" date="2019-01" db="EMBL/GenBank/DDBJ databases">
        <title>Filimonas sp. strain TTM-71.</title>
        <authorList>
            <person name="Chen W.-M."/>
        </authorList>
    </citation>
    <scope>NUCLEOTIDE SEQUENCE [LARGE SCALE GENOMIC DNA]</scope>
    <source>
        <strain evidence="3 4">TTM-71</strain>
    </source>
</reference>
<feature type="domain" description="Glycosyltransferase 2-like" evidence="2">
    <location>
        <begin position="47"/>
        <end position="215"/>
    </location>
</feature>
<evidence type="ECO:0000313" key="3">
    <source>
        <dbReference type="EMBL" id="RXK80961.1"/>
    </source>
</evidence>
<comment type="caution">
    <text evidence="3">The sequence shown here is derived from an EMBL/GenBank/DDBJ whole genome shotgun (WGS) entry which is preliminary data.</text>
</comment>
<dbReference type="GO" id="GO:0016740">
    <property type="term" value="F:transferase activity"/>
    <property type="evidence" value="ECO:0007669"/>
    <property type="project" value="UniProtKB-KW"/>
</dbReference>
<dbReference type="AlphaFoldDB" id="A0A4Q1D1I6"/>
<dbReference type="OrthoDB" id="9800276at2"/>
<feature type="transmembrane region" description="Helical" evidence="1">
    <location>
        <begin position="308"/>
        <end position="328"/>
    </location>
</feature>
<feature type="transmembrane region" description="Helical" evidence="1">
    <location>
        <begin position="334"/>
        <end position="353"/>
    </location>
</feature>
<dbReference type="Gene3D" id="3.90.550.10">
    <property type="entry name" value="Spore Coat Polysaccharide Biosynthesis Protein SpsA, Chain A"/>
    <property type="match status" value="1"/>
</dbReference>